<dbReference type="PANTHER" id="PTHR43102:SF2">
    <property type="entry name" value="GAF DOMAIN-CONTAINING PROTEIN"/>
    <property type="match status" value="1"/>
</dbReference>
<dbReference type="EC" id="4.6.1.1" evidence="2"/>
<dbReference type="RefSeq" id="WP_027219464.1">
    <property type="nucleotide sequence ID" value="NZ_UGOL01000001.1"/>
</dbReference>
<dbReference type="SMART" id="SM00065">
    <property type="entry name" value="GAF"/>
    <property type="match status" value="1"/>
</dbReference>
<dbReference type="InterPro" id="IPR001054">
    <property type="entry name" value="A/G_cyclase"/>
</dbReference>
<evidence type="ECO:0000313" key="2">
    <source>
        <dbReference type="EMBL" id="STX79617.1"/>
    </source>
</evidence>
<accession>A0A378K4G7</accession>
<dbReference type="SUPFAM" id="SSF55073">
    <property type="entry name" value="Nucleotide cyclase"/>
    <property type="match status" value="1"/>
</dbReference>
<dbReference type="Pfam" id="PF00211">
    <property type="entry name" value="Guanylate_cyc"/>
    <property type="match status" value="1"/>
</dbReference>
<dbReference type="InterPro" id="IPR003018">
    <property type="entry name" value="GAF"/>
</dbReference>
<evidence type="ECO:0000259" key="1">
    <source>
        <dbReference type="PROSITE" id="PS50125"/>
    </source>
</evidence>
<dbReference type="SMART" id="SM00044">
    <property type="entry name" value="CYCc"/>
    <property type="match status" value="1"/>
</dbReference>
<dbReference type="GO" id="GO:0009190">
    <property type="term" value="P:cyclic nucleotide biosynthetic process"/>
    <property type="evidence" value="ECO:0007669"/>
    <property type="project" value="InterPro"/>
</dbReference>
<name>A0A378K4G7_LEGPN</name>
<protein>
    <submittedName>
        <fullName evidence="2">Adenylate cyclase</fullName>
        <ecNumber evidence="2">4.6.1.1</ecNumber>
    </submittedName>
</protein>
<sequence length="441" mass="49371">MSTLYYNLNNHYVSHFIYSPEKRANHDNNPEKIMKKPLDTTEQNRIAALYELKILDTPADERFDRIIRLTSGYLSVPIAFISFIDSKHQWFKSSCGIGLSKISRNDSFCHYTIQQNKPMIIPDALLDERFCNNPYVTNSPNIRFYAGFPLSTVDGFNVGTLCAIDKKPRNLDEAEIQILKDLATLAEDQVNLLDISLLERAVREKNIFLTNAKKELEMRNNFIRKVFGSFMSDEIVAALLEAKSELKLGGEERKITILFSDLRNFTTLSEHFPADKIVAALNNHYGKMVDVIEKYNGTVDSFIGDAIMVVFGAPHSGGDDAYRAIACALEMQETMQEVNAMNRNSSLPELAMGIGINTGYAIVGNIGSQKRMQYSAIGSPVNLASRIQDLTLGGQILISEATYREVNHSLELNGHLRVKVKGVAAPITIYDVIGLNKKSDL</sequence>
<dbReference type="Gene3D" id="3.30.70.1230">
    <property type="entry name" value="Nucleotide cyclase"/>
    <property type="match status" value="1"/>
</dbReference>
<proteinExistence type="predicted"/>
<gene>
    <name evidence="2" type="primary">cyaA_4</name>
    <name evidence="2" type="ORF">NCTC12000_01609</name>
</gene>
<dbReference type="InterPro" id="IPR029016">
    <property type="entry name" value="GAF-like_dom_sf"/>
</dbReference>
<dbReference type="SUPFAM" id="SSF55781">
    <property type="entry name" value="GAF domain-like"/>
    <property type="match status" value="1"/>
</dbReference>
<organism evidence="2 3">
    <name type="scientific">Legionella pneumophila</name>
    <dbReference type="NCBI Taxonomy" id="446"/>
    <lineage>
        <taxon>Bacteria</taxon>
        <taxon>Pseudomonadati</taxon>
        <taxon>Pseudomonadota</taxon>
        <taxon>Gammaproteobacteria</taxon>
        <taxon>Legionellales</taxon>
        <taxon>Legionellaceae</taxon>
        <taxon>Legionella</taxon>
    </lineage>
</organism>
<dbReference type="AlphaFoldDB" id="A0A378K4G7"/>
<dbReference type="PANTHER" id="PTHR43102">
    <property type="entry name" value="SLR1143 PROTEIN"/>
    <property type="match status" value="1"/>
</dbReference>
<evidence type="ECO:0000313" key="3">
    <source>
        <dbReference type="Proteomes" id="UP000254631"/>
    </source>
</evidence>
<dbReference type="GO" id="GO:0004016">
    <property type="term" value="F:adenylate cyclase activity"/>
    <property type="evidence" value="ECO:0007669"/>
    <property type="project" value="UniProtKB-EC"/>
</dbReference>
<reference evidence="2 3" key="1">
    <citation type="submission" date="2018-06" db="EMBL/GenBank/DDBJ databases">
        <authorList>
            <consortium name="Pathogen Informatics"/>
            <person name="Doyle S."/>
        </authorList>
    </citation>
    <scope>NUCLEOTIDE SEQUENCE [LARGE SCALE GENOMIC DNA]</scope>
    <source>
        <strain evidence="2 3">NCTC12000</strain>
    </source>
</reference>
<dbReference type="InterPro" id="IPR029787">
    <property type="entry name" value="Nucleotide_cyclase"/>
</dbReference>
<feature type="domain" description="Guanylate cyclase" evidence="1">
    <location>
        <begin position="256"/>
        <end position="388"/>
    </location>
</feature>
<dbReference type="Gene3D" id="3.30.450.40">
    <property type="match status" value="1"/>
</dbReference>
<dbReference type="Pfam" id="PF01590">
    <property type="entry name" value="GAF"/>
    <property type="match status" value="1"/>
</dbReference>
<dbReference type="Proteomes" id="UP000254631">
    <property type="component" value="Unassembled WGS sequence"/>
</dbReference>
<dbReference type="PROSITE" id="PS50125">
    <property type="entry name" value="GUANYLATE_CYCLASE_2"/>
    <property type="match status" value="1"/>
</dbReference>
<dbReference type="GO" id="GO:0035556">
    <property type="term" value="P:intracellular signal transduction"/>
    <property type="evidence" value="ECO:0007669"/>
    <property type="project" value="InterPro"/>
</dbReference>
<keyword evidence="2" id="KW-0456">Lyase</keyword>
<dbReference type="EMBL" id="UGOL01000001">
    <property type="protein sequence ID" value="STX79617.1"/>
    <property type="molecule type" value="Genomic_DNA"/>
</dbReference>
<dbReference type="CDD" id="cd07302">
    <property type="entry name" value="CHD"/>
    <property type="match status" value="1"/>
</dbReference>